<dbReference type="GO" id="GO:0005524">
    <property type="term" value="F:ATP binding"/>
    <property type="evidence" value="ECO:0007669"/>
    <property type="project" value="UniProtKB-UniRule"/>
</dbReference>
<dbReference type="InterPro" id="IPR013815">
    <property type="entry name" value="ATP_grasp_subdomain_1"/>
</dbReference>
<name>A0A077NVC8_XENBV</name>
<dbReference type="Gene3D" id="3.30.1490.20">
    <property type="entry name" value="ATP-grasp fold, A domain"/>
    <property type="match status" value="1"/>
</dbReference>
<dbReference type="Pfam" id="PF13535">
    <property type="entry name" value="ATP-grasp_4"/>
    <property type="match status" value="1"/>
</dbReference>
<evidence type="ECO:0000256" key="4">
    <source>
        <dbReference type="PROSITE-ProRule" id="PRU00409"/>
    </source>
</evidence>
<protein>
    <recommendedName>
        <fullName evidence="5">ATP-grasp domain-containing protein</fullName>
    </recommendedName>
</protein>
<keyword evidence="2 4" id="KW-0547">Nucleotide-binding</keyword>
<accession>A0A077NVC8</accession>
<dbReference type="PANTHER" id="PTHR43585:SF2">
    <property type="entry name" value="ATP-GRASP ENZYME FSQD"/>
    <property type="match status" value="1"/>
</dbReference>
<dbReference type="AlphaFoldDB" id="A0A077NVC8"/>
<keyword evidence="1" id="KW-0436">Ligase</keyword>
<organism evidence="6">
    <name type="scientific">Xenorhabdus bovienii str. feltiae Moldova</name>
    <dbReference type="NCBI Taxonomy" id="1398200"/>
    <lineage>
        <taxon>Bacteria</taxon>
        <taxon>Pseudomonadati</taxon>
        <taxon>Pseudomonadota</taxon>
        <taxon>Gammaproteobacteria</taxon>
        <taxon>Enterobacterales</taxon>
        <taxon>Morganellaceae</taxon>
        <taxon>Xenorhabdus</taxon>
    </lineage>
</organism>
<evidence type="ECO:0000256" key="3">
    <source>
        <dbReference type="ARBA" id="ARBA00022840"/>
    </source>
</evidence>
<dbReference type="SUPFAM" id="SSF56059">
    <property type="entry name" value="Glutathione synthetase ATP-binding domain-like"/>
    <property type="match status" value="1"/>
</dbReference>
<gene>
    <name evidence="6" type="ORF">XBFM1_2200046</name>
</gene>
<dbReference type="InterPro" id="IPR011761">
    <property type="entry name" value="ATP-grasp"/>
</dbReference>
<comment type="caution">
    <text evidence="6">The sequence shown here is derived from an EMBL/GenBank/DDBJ whole genome shotgun (WGS) entry which is preliminary data.</text>
</comment>
<keyword evidence="3 4" id="KW-0067">ATP-binding</keyword>
<evidence type="ECO:0000313" key="6">
    <source>
        <dbReference type="EMBL" id="CDH01566.1"/>
    </source>
</evidence>
<dbReference type="InterPro" id="IPR052032">
    <property type="entry name" value="ATP-dep_AA_Ligase"/>
</dbReference>
<evidence type="ECO:0000256" key="2">
    <source>
        <dbReference type="ARBA" id="ARBA00022741"/>
    </source>
</evidence>
<sequence length="385" mass="43770">MQAKQCHVLLLGPTDDYIKKVQSCNVTVTILTELTRLTPWQQTQRNTVLLADLHDIPAILLMISDFHAKKPFDLVISFTEYGMEPAAIIGAILQIPGPSLRCSLICRDKLRTRQALIDTPQGNVPFSAVENHIKINEFINKYGLPIVVKPRFSTGSQQVNIINHTSDLLPDIDSTWLVEGFAPGKEYSCETFSIGGKHHLLAITEKQLGGNANVVEVGHKILPENIIDIALRQWIFKILDTIEMIDGIGHIEFKKENENFYLIECHNRPGGDRIWQLVELATGIDMITSYIDLLIGRTVNFLNKISRCAAIIYFQFPPGTVNNYWHLFNSPPQWIHWHQWIIKEKDEILPIIDSFHRYGGFIVDAESKEELEQRIAYVLNHTGVS</sequence>
<evidence type="ECO:0000259" key="5">
    <source>
        <dbReference type="PROSITE" id="PS50975"/>
    </source>
</evidence>
<evidence type="ECO:0000256" key="1">
    <source>
        <dbReference type="ARBA" id="ARBA00022598"/>
    </source>
</evidence>
<dbReference type="Gene3D" id="3.30.470.20">
    <property type="entry name" value="ATP-grasp fold, B domain"/>
    <property type="match status" value="1"/>
</dbReference>
<dbReference type="PANTHER" id="PTHR43585">
    <property type="entry name" value="FUMIPYRROLE BIOSYNTHESIS PROTEIN C"/>
    <property type="match status" value="1"/>
</dbReference>
<dbReference type="RefSeq" id="WP_038224291.1">
    <property type="nucleotide sequence ID" value="NZ_CAWLWD010000186.1"/>
</dbReference>
<dbReference type="HOGENOM" id="CLU_029016_1_0_6"/>
<dbReference type="EMBL" id="CBSV010000136">
    <property type="protein sequence ID" value="CDH01566.1"/>
    <property type="molecule type" value="Genomic_DNA"/>
</dbReference>
<feature type="domain" description="ATP-grasp" evidence="5">
    <location>
        <begin position="109"/>
        <end position="295"/>
    </location>
</feature>
<dbReference type="Gene3D" id="3.40.50.20">
    <property type="match status" value="1"/>
</dbReference>
<dbReference type="GO" id="GO:0016874">
    <property type="term" value="F:ligase activity"/>
    <property type="evidence" value="ECO:0007669"/>
    <property type="project" value="UniProtKB-KW"/>
</dbReference>
<dbReference type="Proteomes" id="UP000028487">
    <property type="component" value="Unassembled WGS sequence"/>
</dbReference>
<dbReference type="GO" id="GO:0046872">
    <property type="term" value="F:metal ion binding"/>
    <property type="evidence" value="ECO:0007669"/>
    <property type="project" value="InterPro"/>
</dbReference>
<proteinExistence type="predicted"/>
<dbReference type="PROSITE" id="PS50975">
    <property type="entry name" value="ATP_GRASP"/>
    <property type="match status" value="1"/>
</dbReference>
<reference evidence="6" key="1">
    <citation type="submission" date="2013-07" db="EMBL/GenBank/DDBJ databases">
        <title>Sub-species coevolution in mutualistic symbiosis.</title>
        <authorList>
            <person name="Murfin K."/>
            <person name="Klassen J."/>
            <person name="Lee M."/>
            <person name="Forst S."/>
            <person name="Stock P."/>
            <person name="Goodrich-Blair H."/>
        </authorList>
    </citation>
    <scope>NUCLEOTIDE SEQUENCE [LARGE SCALE GENOMIC DNA]</scope>
    <source>
        <strain evidence="6">Feltiae Moldova</strain>
    </source>
</reference>